<dbReference type="PANTHER" id="PTHR45886:SF8">
    <property type="entry name" value="NUCLEAR HORMONE RECEPTOR FAMILY-RELATED"/>
    <property type="match status" value="1"/>
</dbReference>
<keyword evidence="2" id="KW-0805">Transcription regulation</keyword>
<dbReference type="InterPro" id="IPR035500">
    <property type="entry name" value="NHR-like_dom_sf"/>
</dbReference>
<accession>A0AAE9IQ46</accession>
<reference evidence="7 8" key="1">
    <citation type="submission" date="2022-05" db="EMBL/GenBank/DDBJ databases">
        <title>Chromosome-level reference genomes for two strains of Caenorhabditis briggsae: an improved platform for comparative genomics.</title>
        <authorList>
            <person name="Stevens L."/>
            <person name="Andersen E.C."/>
        </authorList>
    </citation>
    <scope>NUCLEOTIDE SEQUENCE [LARGE SCALE GENOMIC DNA]</scope>
    <source>
        <strain evidence="7">QX1410_ONT</strain>
        <tissue evidence="7">Whole-organism</tissue>
    </source>
</reference>
<dbReference type="Gene3D" id="1.10.565.10">
    <property type="entry name" value="Retinoid X Receptor"/>
    <property type="match status" value="1"/>
</dbReference>
<dbReference type="EMBL" id="CP090893">
    <property type="protein sequence ID" value="ULU00494.1"/>
    <property type="molecule type" value="Genomic_DNA"/>
</dbReference>
<evidence type="ECO:0000256" key="4">
    <source>
        <dbReference type="ARBA" id="ARBA00023170"/>
    </source>
</evidence>
<evidence type="ECO:0000256" key="2">
    <source>
        <dbReference type="ARBA" id="ARBA00023015"/>
    </source>
</evidence>
<feature type="transmembrane region" description="Helical" evidence="5">
    <location>
        <begin position="69"/>
        <end position="97"/>
    </location>
</feature>
<dbReference type="InterPro" id="IPR009545">
    <property type="entry name" value="Claudin-like"/>
</dbReference>
<feature type="transmembrane region" description="Helical" evidence="5">
    <location>
        <begin position="109"/>
        <end position="130"/>
    </location>
</feature>
<evidence type="ECO:0000256" key="3">
    <source>
        <dbReference type="ARBA" id="ARBA00023163"/>
    </source>
</evidence>
<keyword evidence="4" id="KW-0675">Receptor</keyword>
<keyword evidence="5" id="KW-0812">Transmembrane</keyword>
<keyword evidence="5" id="KW-0472">Membrane</keyword>
<dbReference type="Pfam" id="PF00104">
    <property type="entry name" value="Hormone_recep"/>
    <property type="match status" value="1"/>
</dbReference>
<feature type="transmembrane region" description="Helical" evidence="5">
    <location>
        <begin position="7"/>
        <end position="28"/>
    </location>
</feature>
<evidence type="ECO:0000313" key="7">
    <source>
        <dbReference type="EMBL" id="ULU00494.1"/>
    </source>
</evidence>
<dbReference type="SMART" id="SM00430">
    <property type="entry name" value="HOLI"/>
    <property type="match status" value="1"/>
</dbReference>
<keyword evidence="5" id="KW-1133">Transmembrane helix</keyword>
<proteinExistence type="inferred from homology"/>
<sequence>MIKKSHIAILVLGIILLITFALNTVGIFTPSWVVSNQLINDKSKTFGLVPYRSDIKIPYVSEIKTSFPWFGVSCVLMYLTFALFIFMIALYGLISFVTIKEGLSPKLRILIDPFSACSLIVFLFTLISILQISTNLAAIENSLKVVYGNKEVLKKHSNEYKSNEFPSIGKENGKLSNLQSSIKLLQLWGLLLQCLQNVFPSSHHIQKFFDQCENGDNCYKNPDEIANYDCRICRFQQCLRAEMIQKLDKLELSDTIENLCRMEMEKWNLFVNFRAPDNITFEDVTDSTETQFTKKSPITKNTYHDWEFINHVVTIDFIKKLDFVKLLTSSDSKVFLKSCYLNVCIVALAVQSYLSKLDNITYPEGCPVFPDEMNITTSKCPKVENRIKCRVIGKLRELNITKEEFLLLNIIFICNPDVPNMSETGRLLLNCYQRMYGSLLLKYCQVTYQKHAPTRYTDLLSICNVISKTRQDINSVAILFQIYQPAMEWKQMIRGAIDYHSK</sequence>
<comment type="similarity">
    <text evidence="1">Belongs to the nuclear hormone receptor family.</text>
</comment>
<evidence type="ECO:0000313" key="8">
    <source>
        <dbReference type="Proteomes" id="UP000827892"/>
    </source>
</evidence>
<dbReference type="PROSITE" id="PS51843">
    <property type="entry name" value="NR_LBD"/>
    <property type="match status" value="1"/>
</dbReference>
<evidence type="ECO:0000256" key="5">
    <source>
        <dbReference type="SAM" id="Phobius"/>
    </source>
</evidence>
<dbReference type="Pfam" id="PF06653">
    <property type="entry name" value="Claudin_3"/>
    <property type="match status" value="1"/>
</dbReference>
<name>A0AAE9IQ46_CAEBR</name>
<protein>
    <recommendedName>
        <fullName evidence="6">NR LBD domain-containing protein</fullName>
    </recommendedName>
</protein>
<dbReference type="SUPFAM" id="SSF48508">
    <property type="entry name" value="Nuclear receptor ligand-binding domain"/>
    <property type="match status" value="1"/>
</dbReference>
<dbReference type="PANTHER" id="PTHR45886">
    <property type="entry name" value="NUCLEAR HORMONE RECEPTOR FAMILY-RELATED-RELATED"/>
    <property type="match status" value="1"/>
</dbReference>
<organism evidence="7 8">
    <name type="scientific">Caenorhabditis briggsae</name>
    <dbReference type="NCBI Taxonomy" id="6238"/>
    <lineage>
        <taxon>Eukaryota</taxon>
        <taxon>Metazoa</taxon>
        <taxon>Ecdysozoa</taxon>
        <taxon>Nematoda</taxon>
        <taxon>Chromadorea</taxon>
        <taxon>Rhabditida</taxon>
        <taxon>Rhabditina</taxon>
        <taxon>Rhabditomorpha</taxon>
        <taxon>Rhabditoidea</taxon>
        <taxon>Rhabditidae</taxon>
        <taxon>Peloderinae</taxon>
        <taxon>Caenorhabditis</taxon>
    </lineage>
</organism>
<gene>
    <name evidence="7" type="ORF">L3Y34_001157</name>
</gene>
<feature type="domain" description="NR LBD" evidence="6">
    <location>
        <begin position="251"/>
        <end position="502"/>
    </location>
</feature>
<evidence type="ECO:0000259" key="6">
    <source>
        <dbReference type="PROSITE" id="PS51843"/>
    </source>
</evidence>
<evidence type="ECO:0000256" key="1">
    <source>
        <dbReference type="ARBA" id="ARBA00005993"/>
    </source>
</evidence>
<keyword evidence="3" id="KW-0804">Transcription</keyword>
<dbReference type="AlphaFoldDB" id="A0AAE9IQ46"/>
<dbReference type="InterPro" id="IPR000536">
    <property type="entry name" value="Nucl_hrmn_rcpt_lig-bd"/>
</dbReference>
<dbReference type="Proteomes" id="UP000827892">
    <property type="component" value="Chromosome III"/>
</dbReference>